<dbReference type="KEGG" id="tcl:Tchl_1497"/>
<accession>A0A1H5Z9N1</accession>
<dbReference type="STRING" id="96773.Tchl_1497"/>
<dbReference type="GO" id="GO:0020037">
    <property type="term" value="F:heme binding"/>
    <property type="evidence" value="ECO:0007669"/>
    <property type="project" value="InterPro"/>
</dbReference>
<dbReference type="InterPro" id="IPR036909">
    <property type="entry name" value="Cyt_c-like_dom_sf"/>
</dbReference>
<dbReference type="InterPro" id="IPR009056">
    <property type="entry name" value="Cyt_c-like_dom"/>
</dbReference>
<evidence type="ECO:0000313" key="2">
    <source>
        <dbReference type="Proteomes" id="UP000185739"/>
    </source>
</evidence>
<evidence type="ECO:0000313" key="1">
    <source>
        <dbReference type="EMBL" id="APR04356.1"/>
    </source>
</evidence>
<keyword evidence="2" id="KW-1185">Reference proteome</keyword>
<dbReference type="Gene3D" id="1.10.760.10">
    <property type="entry name" value="Cytochrome c-like domain"/>
    <property type="match status" value="1"/>
</dbReference>
<dbReference type="PANTHER" id="PTHR11961">
    <property type="entry name" value="CYTOCHROME C"/>
    <property type="match status" value="1"/>
</dbReference>
<reference evidence="1 2" key="1">
    <citation type="submission" date="2016-12" db="EMBL/GenBank/DDBJ databases">
        <title>Complete genome sequence of Thauera chlorobenzoica, a Betaproteobacterium degrading haloaromatics anaerobically to CO2 and halides.</title>
        <authorList>
            <person name="Goris T."/>
            <person name="Mergelsberg M."/>
            <person name="Boll M."/>
        </authorList>
    </citation>
    <scope>NUCLEOTIDE SEQUENCE [LARGE SCALE GENOMIC DNA]</scope>
    <source>
        <strain evidence="1 2">3CB1</strain>
    </source>
</reference>
<name>A0A1H5Z9N1_9RHOO</name>
<dbReference type="PROSITE" id="PS51007">
    <property type="entry name" value="CYTC"/>
    <property type="match status" value="1"/>
</dbReference>
<dbReference type="Proteomes" id="UP000185739">
    <property type="component" value="Chromosome"/>
</dbReference>
<dbReference type="EMBL" id="CP018839">
    <property type="protein sequence ID" value="APR04356.1"/>
    <property type="molecule type" value="Genomic_DNA"/>
</dbReference>
<dbReference type="SUPFAM" id="SSF46626">
    <property type="entry name" value="Cytochrome c"/>
    <property type="match status" value="1"/>
</dbReference>
<dbReference type="InterPro" id="IPR002327">
    <property type="entry name" value="Cyt_c_1A/1B"/>
</dbReference>
<dbReference type="AlphaFoldDB" id="A0A1H5Z9N1"/>
<dbReference type="GO" id="GO:0009055">
    <property type="term" value="F:electron transfer activity"/>
    <property type="evidence" value="ECO:0007669"/>
    <property type="project" value="InterPro"/>
</dbReference>
<proteinExistence type="predicted"/>
<dbReference type="RefSeq" id="WP_232311693.1">
    <property type="nucleotide sequence ID" value="NZ_CP018839.1"/>
</dbReference>
<dbReference type="PRINTS" id="PR00604">
    <property type="entry name" value="CYTCHRMECIAB"/>
</dbReference>
<sequence>MAMTTTICRRAAAVVLCGLAAAVQAAGEGTTGEGAAFVQCAPCHAVSAGGAHGVGPNLYGVFGGDIAAAPGFVFSRALKKRPGRWTEAELHQWLEDPQAYAPGTKMAYAGLKDPVARQAVIDYLKARR</sequence>
<protein>
    <submittedName>
        <fullName evidence="1">Cytochrome c</fullName>
    </submittedName>
</protein>
<gene>
    <name evidence="1" type="ORF">Tchl_1497</name>
</gene>
<organism evidence="1 2">
    <name type="scientific">Thauera chlorobenzoica</name>
    <dbReference type="NCBI Taxonomy" id="96773"/>
    <lineage>
        <taxon>Bacteria</taxon>
        <taxon>Pseudomonadati</taxon>
        <taxon>Pseudomonadota</taxon>
        <taxon>Betaproteobacteria</taxon>
        <taxon>Rhodocyclales</taxon>
        <taxon>Zoogloeaceae</taxon>
        <taxon>Thauera</taxon>
    </lineage>
</organism>